<accession>A0AAN8UKQ2</accession>
<keyword evidence="2" id="KW-0521">NADP</keyword>
<gene>
    <name evidence="4" type="ORF">RJ641_021875</name>
</gene>
<name>A0AAN8UKQ2_9MAGN</name>
<comment type="caution">
    <text evidence="4">The sequence shown here is derived from an EMBL/GenBank/DDBJ whole genome shotgun (WGS) entry which is preliminary data.</text>
</comment>
<dbReference type="GO" id="GO:0016491">
    <property type="term" value="F:oxidoreductase activity"/>
    <property type="evidence" value="ECO:0007669"/>
    <property type="project" value="UniProtKB-KW"/>
</dbReference>
<dbReference type="Gene3D" id="3.40.50.720">
    <property type="entry name" value="NAD(P)-binding Rossmann-like Domain"/>
    <property type="match status" value="1"/>
</dbReference>
<dbReference type="PANTHER" id="PTHR43490">
    <property type="entry name" value="(+)-NEOMENTHOL DEHYDROGENASE"/>
    <property type="match status" value="1"/>
</dbReference>
<comment type="similarity">
    <text evidence="1">Belongs to the short-chain dehydrogenases/reductases (SDR) family.</text>
</comment>
<dbReference type="GO" id="GO:0016020">
    <property type="term" value="C:membrane"/>
    <property type="evidence" value="ECO:0007669"/>
    <property type="project" value="TreeGrafter"/>
</dbReference>
<proteinExistence type="inferred from homology"/>
<evidence type="ECO:0000256" key="3">
    <source>
        <dbReference type="ARBA" id="ARBA00023002"/>
    </source>
</evidence>
<evidence type="ECO:0000256" key="2">
    <source>
        <dbReference type="ARBA" id="ARBA00022857"/>
    </source>
</evidence>
<dbReference type="PANTHER" id="PTHR43490:SF73">
    <property type="entry name" value="OS07G0685800 PROTEIN"/>
    <property type="match status" value="1"/>
</dbReference>
<keyword evidence="3" id="KW-0560">Oxidoreductase</keyword>
<sequence>MKTLGLFDAAFSWVKTQIALRSGDEERENKMRVVEKLLGLIDESISWVKAQVENFFKLLRESLTNIFVGFKSLVISCSRKLAQVLTEINGLIDAGKARMSVTTDPLEERPENQNELIYLSKEMKKLLPVVSSLAEMVDSVRGTDVGTQKVKVFTHLVDGFVELLDLGLKRPLCVIPILIDGFSIHLKGIRGISRKIPIGKGKGAAAIATLLALNAYARIWAKKFPKFHINAIDHGYVKTDINGNNGVLTVEEGAKGAMTPDDGPTVLFFDRMEVTAF</sequence>
<dbReference type="AlphaFoldDB" id="A0AAN8UKQ2"/>
<dbReference type="EMBL" id="JBAMMX010000026">
    <property type="protein sequence ID" value="KAK6914554.1"/>
    <property type="molecule type" value="Genomic_DNA"/>
</dbReference>
<evidence type="ECO:0000256" key="1">
    <source>
        <dbReference type="ARBA" id="ARBA00006484"/>
    </source>
</evidence>
<dbReference type="Proteomes" id="UP001370490">
    <property type="component" value="Unassembled WGS sequence"/>
</dbReference>
<evidence type="ECO:0000313" key="5">
    <source>
        <dbReference type="Proteomes" id="UP001370490"/>
    </source>
</evidence>
<evidence type="ECO:0000313" key="4">
    <source>
        <dbReference type="EMBL" id="KAK6914554.1"/>
    </source>
</evidence>
<protein>
    <submittedName>
        <fullName evidence="4">Uncharacterized protein</fullName>
    </submittedName>
</protein>
<organism evidence="4 5">
    <name type="scientific">Dillenia turbinata</name>
    <dbReference type="NCBI Taxonomy" id="194707"/>
    <lineage>
        <taxon>Eukaryota</taxon>
        <taxon>Viridiplantae</taxon>
        <taxon>Streptophyta</taxon>
        <taxon>Embryophyta</taxon>
        <taxon>Tracheophyta</taxon>
        <taxon>Spermatophyta</taxon>
        <taxon>Magnoliopsida</taxon>
        <taxon>eudicotyledons</taxon>
        <taxon>Gunneridae</taxon>
        <taxon>Pentapetalae</taxon>
        <taxon>Dilleniales</taxon>
        <taxon>Dilleniaceae</taxon>
        <taxon>Dillenia</taxon>
    </lineage>
</organism>
<keyword evidence="5" id="KW-1185">Reference proteome</keyword>
<reference evidence="4 5" key="1">
    <citation type="submission" date="2023-12" db="EMBL/GenBank/DDBJ databases">
        <title>A high-quality genome assembly for Dillenia turbinata (Dilleniales).</title>
        <authorList>
            <person name="Chanderbali A."/>
        </authorList>
    </citation>
    <scope>NUCLEOTIDE SEQUENCE [LARGE SCALE GENOMIC DNA]</scope>
    <source>
        <strain evidence="4">LSX21</strain>
        <tissue evidence="4">Leaf</tissue>
    </source>
</reference>